<dbReference type="InterPro" id="IPR014509">
    <property type="entry name" value="YjdF-like"/>
</dbReference>
<reference evidence="2 3" key="1">
    <citation type="journal article" date="2016" name="Nat. Commun.">
        <title>Thousands of microbial genomes shed light on interconnected biogeochemical processes in an aquifer system.</title>
        <authorList>
            <person name="Anantharaman K."/>
            <person name="Brown C.T."/>
            <person name="Hug L.A."/>
            <person name="Sharon I."/>
            <person name="Castelle C.J."/>
            <person name="Probst A.J."/>
            <person name="Thomas B.C."/>
            <person name="Singh A."/>
            <person name="Wilkins M.J."/>
            <person name="Karaoz U."/>
            <person name="Brodie E.L."/>
            <person name="Williams K.H."/>
            <person name="Hubbard S.S."/>
            <person name="Banfield J.F."/>
        </authorList>
    </citation>
    <scope>NUCLEOTIDE SEQUENCE [LARGE SCALE GENOMIC DNA]</scope>
</reference>
<keyword evidence="1" id="KW-0472">Membrane</keyword>
<dbReference type="AlphaFoldDB" id="A0A1G2CMI3"/>
<evidence type="ECO:0008006" key="4">
    <source>
        <dbReference type="Google" id="ProtNLM"/>
    </source>
</evidence>
<name>A0A1G2CMI3_9BACT</name>
<dbReference type="Proteomes" id="UP000178495">
    <property type="component" value="Unassembled WGS sequence"/>
</dbReference>
<evidence type="ECO:0000313" key="2">
    <source>
        <dbReference type="EMBL" id="OGZ01851.1"/>
    </source>
</evidence>
<feature type="transmembrane region" description="Helical" evidence="1">
    <location>
        <begin position="132"/>
        <end position="149"/>
    </location>
</feature>
<dbReference type="Pfam" id="PF09997">
    <property type="entry name" value="DUF2238"/>
    <property type="match status" value="1"/>
</dbReference>
<evidence type="ECO:0000256" key="1">
    <source>
        <dbReference type="SAM" id="Phobius"/>
    </source>
</evidence>
<protein>
    <recommendedName>
        <fullName evidence="4">VanZ-like domain-containing protein</fullName>
    </recommendedName>
</protein>
<keyword evidence="1" id="KW-0812">Transmembrane</keyword>
<evidence type="ECO:0000313" key="3">
    <source>
        <dbReference type="Proteomes" id="UP000178495"/>
    </source>
</evidence>
<gene>
    <name evidence="2" type="ORF">A3A43_03300</name>
</gene>
<organism evidence="2 3">
    <name type="scientific">Candidatus Liptonbacteria bacterium RIFCSPLOWO2_01_FULL_56_20</name>
    <dbReference type="NCBI Taxonomy" id="1798652"/>
    <lineage>
        <taxon>Bacteria</taxon>
        <taxon>Candidatus Liptoniibacteriota</taxon>
    </lineage>
</organism>
<sequence length="166" mass="18546">MSPKSSPAQKERQLRKGIVSTPFTLSIVSFHTAVHVVSVSKLWYQTRPWIDIPIHIWGGITITIVFFWLFDRPLFHSGFRPSRGVVALFAISFVALVGVGWEFIEFLYDAFLAYPYHLQAAQLGLADTLADLLNDLMGGGIAVAAMYFLPKTRRALSFAHAHPIGE</sequence>
<feature type="transmembrane region" description="Helical" evidence="1">
    <location>
        <begin position="21"/>
        <end position="40"/>
    </location>
</feature>
<proteinExistence type="predicted"/>
<dbReference type="EMBL" id="MHLC01000002">
    <property type="protein sequence ID" value="OGZ01851.1"/>
    <property type="molecule type" value="Genomic_DNA"/>
</dbReference>
<feature type="transmembrane region" description="Helical" evidence="1">
    <location>
        <begin position="82"/>
        <end position="104"/>
    </location>
</feature>
<comment type="caution">
    <text evidence="2">The sequence shown here is derived from an EMBL/GenBank/DDBJ whole genome shotgun (WGS) entry which is preliminary data.</text>
</comment>
<feature type="transmembrane region" description="Helical" evidence="1">
    <location>
        <begin position="52"/>
        <end position="70"/>
    </location>
</feature>
<keyword evidence="1" id="KW-1133">Transmembrane helix</keyword>
<accession>A0A1G2CMI3</accession>